<dbReference type="EMBL" id="PGOL01001104">
    <property type="protein sequence ID" value="PKI60868.1"/>
    <property type="molecule type" value="Genomic_DNA"/>
</dbReference>
<organism evidence="2 3">
    <name type="scientific">Punica granatum</name>
    <name type="common">Pomegranate</name>
    <dbReference type="NCBI Taxonomy" id="22663"/>
    <lineage>
        <taxon>Eukaryota</taxon>
        <taxon>Viridiplantae</taxon>
        <taxon>Streptophyta</taxon>
        <taxon>Embryophyta</taxon>
        <taxon>Tracheophyta</taxon>
        <taxon>Spermatophyta</taxon>
        <taxon>Magnoliopsida</taxon>
        <taxon>eudicotyledons</taxon>
        <taxon>Gunneridae</taxon>
        <taxon>Pentapetalae</taxon>
        <taxon>rosids</taxon>
        <taxon>malvids</taxon>
        <taxon>Myrtales</taxon>
        <taxon>Lythraceae</taxon>
        <taxon>Punica</taxon>
    </lineage>
</organism>
<evidence type="ECO:0000256" key="1">
    <source>
        <dbReference type="SAM" id="MobiDB-lite"/>
    </source>
</evidence>
<keyword evidence="3" id="KW-1185">Reference proteome</keyword>
<evidence type="ECO:0000313" key="2">
    <source>
        <dbReference type="EMBL" id="PKI60868.1"/>
    </source>
</evidence>
<name>A0A2I0JX22_PUNGR</name>
<protein>
    <submittedName>
        <fullName evidence="2">Uncharacterized protein</fullName>
    </submittedName>
</protein>
<feature type="compositionally biased region" description="Basic and acidic residues" evidence="1">
    <location>
        <begin position="31"/>
        <end position="45"/>
    </location>
</feature>
<comment type="caution">
    <text evidence="2">The sequence shown here is derived from an EMBL/GenBank/DDBJ whole genome shotgun (WGS) entry which is preliminary data.</text>
</comment>
<proteinExistence type="predicted"/>
<dbReference type="Proteomes" id="UP000233551">
    <property type="component" value="Unassembled WGS sequence"/>
</dbReference>
<evidence type="ECO:0000313" key="3">
    <source>
        <dbReference type="Proteomes" id="UP000233551"/>
    </source>
</evidence>
<feature type="compositionally biased region" description="Polar residues" evidence="1">
    <location>
        <begin position="64"/>
        <end position="73"/>
    </location>
</feature>
<dbReference type="AlphaFoldDB" id="A0A2I0JX22"/>
<reference evidence="2 3" key="1">
    <citation type="submission" date="2017-11" db="EMBL/GenBank/DDBJ databases">
        <title>De-novo sequencing of pomegranate (Punica granatum L.) genome.</title>
        <authorList>
            <person name="Akparov Z."/>
            <person name="Amiraslanov A."/>
            <person name="Hajiyeva S."/>
            <person name="Abbasov M."/>
            <person name="Kaur K."/>
            <person name="Hamwieh A."/>
            <person name="Solovyev V."/>
            <person name="Salamov A."/>
            <person name="Braich B."/>
            <person name="Kosarev P."/>
            <person name="Mahmoud A."/>
            <person name="Hajiyev E."/>
            <person name="Babayeva S."/>
            <person name="Izzatullayeva V."/>
            <person name="Mammadov A."/>
            <person name="Mammadov A."/>
            <person name="Sharifova S."/>
            <person name="Ojaghi J."/>
            <person name="Eynullazada K."/>
            <person name="Bayramov B."/>
            <person name="Abdulazimova A."/>
            <person name="Shahmuradov I."/>
        </authorList>
    </citation>
    <scope>NUCLEOTIDE SEQUENCE [LARGE SCALE GENOMIC DNA]</scope>
    <source>
        <strain evidence="3">cv. AG2017</strain>
        <tissue evidence="2">Leaf</tissue>
    </source>
</reference>
<accession>A0A2I0JX22</accession>
<gene>
    <name evidence="2" type="ORF">CRG98_018741</name>
</gene>
<feature type="compositionally biased region" description="Low complexity" evidence="1">
    <location>
        <begin position="49"/>
        <end position="59"/>
    </location>
</feature>
<feature type="compositionally biased region" description="Basic residues" evidence="1">
    <location>
        <begin position="87"/>
        <end position="97"/>
    </location>
</feature>
<sequence length="213" mass="23453">MTLRNSTWPPEGRFSGHERLPASLRGMFMTNRDHSDPRTPRDIRRTLRRPQSQVPRSSRANGLRSKTTSQQSPHEAKSRGSPGKNGSARKLRARHGARSGSLDSLGADLGLGTFGTTHERLDPSPRSPTNSISHHAVAGASVRTHFLPSCRGCLPPGSLTRSLQPESCDSHGRFPDSFPRISRLGNTPLRLREVKILYVCCYEVLCDLKSPNA</sequence>
<feature type="region of interest" description="Disordered" evidence="1">
    <location>
        <begin position="1"/>
        <end position="107"/>
    </location>
</feature>